<dbReference type="NCBIfam" id="NF007824">
    <property type="entry name" value="PRK10533.1"/>
    <property type="match status" value="1"/>
</dbReference>
<reference evidence="2" key="1">
    <citation type="submission" date="2024-06" db="EMBL/GenBank/DDBJ databases">
        <authorList>
            <person name="Coelho C."/>
            <person name="Bento M."/>
            <person name="Garcia E."/>
            <person name="Camelo A."/>
            <person name="Brandao I."/>
            <person name="Espirito Santo C."/>
            <person name="Trovao J."/>
            <person name="Verissimo A."/>
            <person name="Costa J."/>
            <person name="Tiago I."/>
        </authorList>
    </citation>
    <scope>NUCLEOTIDE SEQUENCE</scope>
    <source>
        <strain evidence="2">KWT182</strain>
    </source>
</reference>
<accession>A0AAU7QDD5</accession>
<sequence length="176" mass="19005">MLPLALFLSACTQVTPAFRDIGSRSGPCAEGGPDAVAQQFYDLRMRQSVQGKPDGAQLTQYRPYLSDGLYQLLSASLRNPDNAAKLPAGDIFSGHAAGPTSASVHSASRILNTDAKNIPLRVDMARRQGANGQSVQWQDEVLMIREGQCWAMDDVRYLGAMSPAPAGTLRQALEKR</sequence>
<protein>
    <submittedName>
        <fullName evidence="2">Lipoprotein</fullName>
    </submittedName>
</protein>
<name>A0AAU7QDD5_9GAMM</name>
<keyword evidence="2" id="KW-0449">Lipoprotein</keyword>
<feature type="domain" description="DUF3828" evidence="1">
    <location>
        <begin position="33"/>
        <end position="158"/>
    </location>
</feature>
<evidence type="ECO:0000259" key="1">
    <source>
        <dbReference type="Pfam" id="PF12883"/>
    </source>
</evidence>
<dbReference type="AlphaFoldDB" id="A0AAU7QDD5"/>
<organism evidence="2">
    <name type="scientific">Acerihabitans sp. KWT182</name>
    <dbReference type="NCBI Taxonomy" id="3157919"/>
    <lineage>
        <taxon>Bacteria</taxon>
        <taxon>Pseudomonadati</taxon>
        <taxon>Pseudomonadota</taxon>
        <taxon>Gammaproteobacteria</taxon>
        <taxon>Enterobacterales</taxon>
        <taxon>Pectobacteriaceae</taxon>
        <taxon>Acerihabitans</taxon>
    </lineage>
</organism>
<proteinExistence type="predicted"/>
<dbReference type="EMBL" id="CP157947">
    <property type="protein sequence ID" value="XBS71054.1"/>
    <property type="molecule type" value="Genomic_DNA"/>
</dbReference>
<evidence type="ECO:0000313" key="2">
    <source>
        <dbReference type="EMBL" id="XBS71054.1"/>
    </source>
</evidence>
<gene>
    <name evidence="2" type="ORF">ABK905_08685</name>
</gene>
<dbReference type="InterPro" id="IPR024289">
    <property type="entry name" value="DUF3828"/>
</dbReference>
<dbReference type="Pfam" id="PF12883">
    <property type="entry name" value="DUF3828"/>
    <property type="match status" value="1"/>
</dbReference>